<evidence type="ECO:0000256" key="6">
    <source>
        <dbReference type="RuleBase" id="RU361187"/>
    </source>
</evidence>
<dbReference type="PANTHER" id="PTHR42812">
    <property type="entry name" value="BETA-XYLOSIDASE"/>
    <property type="match status" value="1"/>
</dbReference>
<dbReference type="InterPro" id="IPR023296">
    <property type="entry name" value="Glyco_hydro_beta-prop_sf"/>
</dbReference>
<keyword evidence="2 6" id="KW-0378">Hydrolase</keyword>
<comment type="caution">
    <text evidence="9">The sequence shown here is derived from an EMBL/GenBank/DDBJ whole genome shotgun (WGS) entry which is preliminary data.</text>
</comment>
<feature type="active site" description="Proton donor" evidence="4">
    <location>
        <position position="220"/>
    </location>
</feature>
<evidence type="ECO:0000256" key="5">
    <source>
        <dbReference type="PIRSR" id="PIRSR606710-2"/>
    </source>
</evidence>
<dbReference type="SUPFAM" id="SSF75005">
    <property type="entry name" value="Arabinanase/levansucrase/invertase"/>
    <property type="match status" value="1"/>
</dbReference>
<keyword evidence="10" id="KW-1185">Reference proteome</keyword>
<dbReference type="Pfam" id="PF17851">
    <property type="entry name" value="GH43_C2"/>
    <property type="match status" value="1"/>
</dbReference>
<feature type="signal peptide" evidence="7">
    <location>
        <begin position="1"/>
        <end position="22"/>
    </location>
</feature>
<dbReference type="InterPro" id="IPR006710">
    <property type="entry name" value="Glyco_hydro_43"/>
</dbReference>
<dbReference type="SUPFAM" id="SSF49899">
    <property type="entry name" value="Concanavalin A-like lectins/glucanases"/>
    <property type="match status" value="1"/>
</dbReference>
<comment type="similarity">
    <text evidence="1 6">Belongs to the glycosyl hydrolase 43 family.</text>
</comment>
<dbReference type="PANTHER" id="PTHR42812:SF12">
    <property type="entry name" value="BETA-XYLOSIDASE-RELATED"/>
    <property type="match status" value="1"/>
</dbReference>
<dbReference type="Pfam" id="PF04616">
    <property type="entry name" value="Glyco_hydro_43"/>
    <property type="match status" value="1"/>
</dbReference>
<accession>A0AAE3M425</accession>
<evidence type="ECO:0000256" key="1">
    <source>
        <dbReference type="ARBA" id="ARBA00009865"/>
    </source>
</evidence>
<proteinExistence type="inferred from homology"/>
<dbReference type="RefSeq" id="WP_301189982.1">
    <property type="nucleotide sequence ID" value="NZ_JAPDPJ010000014.1"/>
</dbReference>
<keyword evidence="3 6" id="KW-0326">Glycosidase</keyword>
<feature type="active site" description="Proton acceptor" evidence="4">
    <location>
        <position position="53"/>
    </location>
</feature>
<feature type="chain" id="PRO_5041970221" evidence="7">
    <location>
        <begin position="23"/>
        <end position="547"/>
    </location>
</feature>
<dbReference type="InterPro" id="IPR013320">
    <property type="entry name" value="ConA-like_dom_sf"/>
</dbReference>
<evidence type="ECO:0000256" key="3">
    <source>
        <dbReference type="ARBA" id="ARBA00023295"/>
    </source>
</evidence>
<dbReference type="Gene3D" id="2.115.10.20">
    <property type="entry name" value="Glycosyl hydrolase domain, family 43"/>
    <property type="match status" value="1"/>
</dbReference>
<dbReference type="EMBL" id="JAPDPJ010000014">
    <property type="protein sequence ID" value="MCW3786417.1"/>
    <property type="molecule type" value="Genomic_DNA"/>
</dbReference>
<name>A0AAE3M425_9BACT</name>
<organism evidence="9 10">
    <name type="scientific">Plebeiibacterium sediminum</name>
    <dbReference type="NCBI Taxonomy" id="2992112"/>
    <lineage>
        <taxon>Bacteria</taxon>
        <taxon>Pseudomonadati</taxon>
        <taxon>Bacteroidota</taxon>
        <taxon>Bacteroidia</taxon>
        <taxon>Marinilabiliales</taxon>
        <taxon>Marinilabiliaceae</taxon>
        <taxon>Plebeiibacterium</taxon>
    </lineage>
</organism>
<dbReference type="AlphaFoldDB" id="A0AAE3M425"/>
<dbReference type="GO" id="GO:0004553">
    <property type="term" value="F:hydrolase activity, hydrolyzing O-glycosyl compounds"/>
    <property type="evidence" value="ECO:0007669"/>
    <property type="project" value="InterPro"/>
</dbReference>
<sequence length="547" mass="61265">MKSRVLSFLVMIVFVGVANISAQDKLNFTSEVWVADQGDGTYKNPILYADYSDPDVCRAGDDYYMTSSSFNCIPGLQILHSKDLVNWELIGAAVPYGLPPADVFSKPQHGNGIWAPSIRYHNNEFYIFYGDPDYGIYMTKATDPAGPWAPLTLVKEGKGLIDACPLWDEDGRVYLVHGVAGSRASFKSVLSVCELNKDATKAITESVIIFDGHGKHPTIEGPKFYKKDGYYYIFAPGGGVPTGWQIVMRSKNVYGPYEDKIVLAQGKTEINGPHQGGWVDTPTGEDWFIHFQDVGAVGRIVHLQPMTWKNGWPVMGIDKDNDGCGDPVLTYKKPNVGKTYPIITPAESDEFNDTKTGFQWQWHGNSAPFWIFNDATNGYMRLYSVLTPEDYKSLWDVPNLFLQKIPAPEFTATVKMTFQPNPDNDGERAGFVIMGRDYGVVALEDTKDGIVLSQGFCKSADNGKTEVINEKVTIKNDKPIYLRVTMQGENDCQFSYSFNGKKFTNIGQPFKAREGKWIGAKMGLFINRHEYNKDSGWIDVDWFRVTK</sequence>
<evidence type="ECO:0000313" key="10">
    <source>
        <dbReference type="Proteomes" id="UP001209229"/>
    </source>
</evidence>
<gene>
    <name evidence="9" type="ORF">OM075_08055</name>
</gene>
<dbReference type="CDD" id="cd09001">
    <property type="entry name" value="GH43_FsAxh1-like"/>
    <property type="match status" value="1"/>
</dbReference>
<evidence type="ECO:0000256" key="2">
    <source>
        <dbReference type="ARBA" id="ARBA00022801"/>
    </source>
</evidence>
<evidence type="ECO:0000259" key="8">
    <source>
        <dbReference type="Pfam" id="PF17851"/>
    </source>
</evidence>
<dbReference type="GO" id="GO:0005975">
    <property type="term" value="P:carbohydrate metabolic process"/>
    <property type="evidence" value="ECO:0007669"/>
    <property type="project" value="InterPro"/>
</dbReference>
<dbReference type="InterPro" id="IPR041542">
    <property type="entry name" value="GH43_C2"/>
</dbReference>
<keyword evidence="7" id="KW-0732">Signal</keyword>
<evidence type="ECO:0000256" key="4">
    <source>
        <dbReference type="PIRSR" id="PIRSR606710-1"/>
    </source>
</evidence>
<dbReference type="Proteomes" id="UP001209229">
    <property type="component" value="Unassembled WGS sequence"/>
</dbReference>
<evidence type="ECO:0000256" key="7">
    <source>
        <dbReference type="SAM" id="SignalP"/>
    </source>
</evidence>
<evidence type="ECO:0000313" key="9">
    <source>
        <dbReference type="EMBL" id="MCW3786417.1"/>
    </source>
</evidence>
<dbReference type="Gene3D" id="2.60.120.200">
    <property type="match status" value="1"/>
</dbReference>
<protein>
    <submittedName>
        <fullName evidence="9">Glycoside hydrolase 43 family protein</fullName>
    </submittedName>
</protein>
<reference evidence="9" key="1">
    <citation type="submission" date="2022-10" db="EMBL/GenBank/DDBJ databases">
        <authorList>
            <person name="Yu W.X."/>
        </authorList>
    </citation>
    <scope>NUCLEOTIDE SEQUENCE</scope>
    <source>
        <strain evidence="9">AAT</strain>
    </source>
</reference>
<feature type="site" description="Important for catalytic activity, responsible for pKa modulation of the active site Glu and correct orientation of both the proton donor and substrate" evidence="5">
    <location>
        <position position="162"/>
    </location>
</feature>
<feature type="domain" description="Beta-xylosidase C-terminal Concanavalin A-like" evidence="8">
    <location>
        <begin position="348"/>
        <end position="545"/>
    </location>
</feature>
<dbReference type="InterPro" id="IPR051795">
    <property type="entry name" value="Glycosyl_Hydrlase_43"/>
</dbReference>